<dbReference type="eggNOG" id="COG1961">
    <property type="taxonomic scope" value="Bacteria"/>
</dbReference>
<dbReference type="KEGG" id="rpc:RPC_4306"/>
<dbReference type="HOGENOM" id="CLU_2083050_0_0_5"/>
<gene>
    <name evidence="1" type="ordered locus">RPC_4306</name>
</gene>
<name>Q20YF7_RHOPB</name>
<reference evidence="1" key="1">
    <citation type="submission" date="2006-03" db="EMBL/GenBank/DDBJ databases">
        <title>Complete sequence of Rhodopseudomonas palustris BisB18.</title>
        <authorList>
            <consortium name="US DOE Joint Genome Institute"/>
            <person name="Copeland A."/>
            <person name="Lucas S."/>
            <person name="Lapidus A."/>
            <person name="Barry K."/>
            <person name="Detter J.C."/>
            <person name="Glavina del Rio T."/>
            <person name="Hammon N."/>
            <person name="Israni S."/>
            <person name="Dalin E."/>
            <person name="Tice H."/>
            <person name="Pitluck S."/>
            <person name="Chain P."/>
            <person name="Malfatti S."/>
            <person name="Shin M."/>
            <person name="Vergez L."/>
            <person name="Schmutz J."/>
            <person name="Larimer F."/>
            <person name="Land M."/>
            <person name="Hauser L."/>
            <person name="Pelletier D.A."/>
            <person name="Kyrpides N."/>
            <person name="Anderson I."/>
            <person name="Oda Y."/>
            <person name="Harwood C.S."/>
            <person name="Richardson P."/>
        </authorList>
    </citation>
    <scope>NUCLEOTIDE SEQUENCE [LARGE SCALE GENOMIC DNA]</scope>
    <source>
        <strain evidence="1">BisB18</strain>
    </source>
</reference>
<dbReference type="AlphaFoldDB" id="Q20YF7"/>
<dbReference type="EMBL" id="CP000301">
    <property type="protein sequence ID" value="ABD89829.1"/>
    <property type="molecule type" value="Genomic_DNA"/>
</dbReference>
<sequence>MAFHCTTLNIGQSDFDVSTVACEPKAEVVLKRASGVSLCAFRPIAWRKRFHVRDRRMKAMQHQGQMIAFARKFRRRTPRGGRRSLRAVAGELARNGYVSQAGNPFTAIAVARMLGQL</sequence>
<organism evidence="1">
    <name type="scientific">Rhodopseudomonas palustris (strain BisB18)</name>
    <dbReference type="NCBI Taxonomy" id="316056"/>
    <lineage>
        <taxon>Bacteria</taxon>
        <taxon>Pseudomonadati</taxon>
        <taxon>Pseudomonadota</taxon>
        <taxon>Alphaproteobacteria</taxon>
        <taxon>Hyphomicrobiales</taxon>
        <taxon>Nitrobacteraceae</taxon>
        <taxon>Rhodopseudomonas</taxon>
    </lineage>
</organism>
<accession>Q20YF7</accession>
<proteinExistence type="predicted"/>
<protein>
    <submittedName>
        <fullName evidence="1">Uncharacterized protein</fullName>
    </submittedName>
</protein>
<evidence type="ECO:0000313" key="1">
    <source>
        <dbReference type="EMBL" id="ABD89829.1"/>
    </source>
</evidence>